<gene>
    <name evidence="1" type="ORF">HanXRQr2_Chr07g0311131</name>
</gene>
<name>A0A9K3IP21_HELAN</name>
<evidence type="ECO:0000313" key="2">
    <source>
        <dbReference type="Proteomes" id="UP000215914"/>
    </source>
</evidence>
<accession>A0A9K3IP21</accession>
<dbReference type="AlphaFoldDB" id="A0A9K3IP21"/>
<evidence type="ECO:0000313" key="1">
    <source>
        <dbReference type="EMBL" id="KAF5800009.1"/>
    </source>
</evidence>
<reference evidence="1" key="1">
    <citation type="journal article" date="2017" name="Nature">
        <title>The sunflower genome provides insights into oil metabolism, flowering and Asterid evolution.</title>
        <authorList>
            <person name="Badouin H."/>
            <person name="Gouzy J."/>
            <person name="Grassa C.J."/>
            <person name="Murat F."/>
            <person name="Staton S.E."/>
            <person name="Cottret L."/>
            <person name="Lelandais-Briere C."/>
            <person name="Owens G.L."/>
            <person name="Carrere S."/>
            <person name="Mayjonade B."/>
            <person name="Legrand L."/>
            <person name="Gill N."/>
            <person name="Kane N.C."/>
            <person name="Bowers J.E."/>
            <person name="Hubner S."/>
            <person name="Bellec A."/>
            <person name="Berard A."/>
            <person name="Berges H."/>
            <person name="Blanchet N."/>
            <person name="Boniface M.C."/>
            <person name="Brunel D."/>
            <person name="Catrice O."/>
            <person name="Chaidir N."/>
            <person name="Claudel C."/>
            <person name="Donnadieu C."/>
            <person name="Faraut T."/>
            <person name="Fievet G."/>
            <person name="Helmstetter N."/>
            <person name="King M."/>
            <person name="Knapp S.J."/>
            <person name="Lai Z."/>
            <person name="Le Paslier M.C."/>
            <person name="Lippi Y."/>
            <person name="Lorenzon L."/>
            <person name="Mandel J.R."/>
            <person name="Marage G."/>
            <person name="Marchand G."/>
            <person name="Marquand E."/>
            <person name="Bret-Mestries E."/>
            <person name="Morien E."/>
            <person name="Nambeesan S."/>
            <person name="Nguyen T."/>
            <person name="Pegot-Espagnet P."/>
            <person name="Pouilly N."/>
            <person name="Raftis F."/>
            <person name="Sallet E."/>
            <person name="Schiex T."/>
            <person name="Thomas J."/>
            <person name="Vandecasteele C."/>
            <person name="Vares D."/>
            <person name="Vear F."/>
            <person name="Vautrin S."/>
            <person name="Crespi M."/>
            <person name="Mangin B."/>
            <person name="Burke J.M."/>
            <person name="Salse J."/>
            <person name="Munos S."/>
            <person name="Vincourt P."/>
            <person name="Rieseberg L.H."/>
            <person name="Langlade N.B."/>
        </authorList>
    </citation>
    <scope>NUCLEOTIDE SEQUENCE</scope>
    <source>
        <tissue evidence="1">Leaves</tissue>
    </source>
</reference>
<comment type="caution">
    <text evidence="1">The sequence shown here is derived from an EMBL/GenBank/DDBJ whole genome shotgun (WGS) entry which is preliminary data.</text>
</comment>
<proteinExistence type="predicted"/>
<organism evidence="1 2">
    <name type="scientific">Helianthus annuus</name>
    <name type="common">Common sunflower</name>
    <dbReference type="NCBI Taxonomy" id="4232"/>
    <lineage>
        <taxon>Eukaryota</taxon>
        <taxon>Viridiplantae</taxon>
        <taxon>Streptophyta</taxon>
        <taxon>Embryophyta</taxon>
        <taxon>Tracheophyta</taxon>
        <taxon>Spermatophyta</taxon>
        <taxon>Magnoliopsida</taxon>
        <taxon>eudicotyledons</taxon>
        <taxon>Gunneridae</taxon>
        <taxon>Pentapetalae</taxon>
        <taxon>asterids</taxon>
        <taxon>campanulids</taxon>
        <taxon>Asterales</taxon>
        <taxon>Asteraceae</taxon>
        <taxon>Asteroideae</taxon>
        <taxon>Heliantheae alliance</taxon>
        <taxon>Heliantheae</taxon>
        <taxon>Helianthus</taxon>
    </lineage>
</organism>
<dbReference type="Proteomes" id="UP000215914">
    <property type="component" value="Unassembled WGS sequence"/>
</dbReference>
<protein>
    <submittedName>
        <fullName evidence="1">Uncharacterized protein</fullName>
    </submittedName>
</protein>
<sequence>MYVLIHRLLYHMEETLLHVEGTCGALLKHLNQISSNRNKMPLQTARVPKIVDENGSNKGLLTLFQSHVNHFRCLMVLKYMIYIK</sequence>
<dbReference type="Gramene" id="mRNA:HanXRQr2_Chr07g0311131">
    <property type="protein sequence ID" value="mRNA:HanXRQr2_Chr07g0311131"/>
    <property type="gene ID" value="HanXRQr2_Chr07g0311131"/>
</dbReference>
<dbReference type="EMBL" id="MNCJ02000322">
    <property type="protein sequence ID" value="KAF5800009.1"/>
    <property type="molecule type" value="Genomic_DNA"/>
</dbReference>
<keyword evidence="2" id="KW-1185">Reference proteome</keyword>
<reference evidence="1" key="2">
    <citation type="submission" date="2020-06" db="EMBL/GenBank/DDBJ databases">
        <title>Helianthus annuus Genome sequencing and assembly Release 2.</title>
        <authorList>
            <person name="Gouzy J."/>
            <person name="Langlade N."/>
            <person name="Munos S."/>
        </authorList>
    </citation>
    <scope>NUCLEOTIDE SEQUENCE</scope>
    <source>
        <tissue evidence="1">Leaves</tissue>
    </source>
</reference>